<feature type="region of interest" description="Disordered" evidence="1">
    <location>
        <begin position="1"/>
        <end position="24"/>
    </location>
</feature>
<dbReference type="Proteomes" id="UP000272942">
    <property type="component" value="Unassembled WGS sequence"/>
</dbReference>
<dbReference type="OrthoDB" id="10066543at2759"/>
<dbReference type="EMBL" id="UZAN01077398">
    <property type="protein sequence ID" value="VDP96141.1"/>
    <property type="molecule type" value="Genomic_DNA"/>
</dbReference>
<evidence type="ECO:0000313" key="2">
    <source>
        <dbReference type="EMBL" id="VDP96141.1"/>
    </source>
</evidence>
<dbReference type="WBParaSite" id="ECPE_0001839001-mRNA-1">
    <property type="protein sequence ID" value="ECPE_0001839001-mRNA-1"/>
    <property type="gene ID" value="ECPE_0001839001"/>
</dbReference>
<reference evidence="2 3" key="2">
    <citation type="submission" date="2018-11" db="EMBL/GenBank/DDBJ databases">
        <authorList>
            <consortium name="Pathogen Informatics"/>
        </authorList>
    </citation>
    <scope>NUCLEOTIDE SEQUENCE [LARGE SCALE GENOMIC DNA]</scope>
    <source>
        <strain evidence="2 3">Egypt</strain>
    </source>
</reference>
<dbReference type="AlphaFoldDB" id="A0A183BGK5"/>
<sequence length="93" mass="10388">MARQRFVGRPGNPSKVSSDNGSNFVDANKELMRLDKRALQDRLSPSGTQCMRLDKRALQDRLSPSGTQWHRQSPRKSLETACMVGAKNIDGVM</sequence>
<evidence type="ECO:0000313" key="4">
    <source>
        <dbReference type="WBParaSite" id="ECPE_0001839001-mRNA-1"/>
    </source>
</evidence>
<proteinExistence type="predicted"/>
<reference evidence="4" key="1">
    <citation type="submission" date="2016-06" db="UniProtKB">
        <authorList>
            <consortium name="WormBaseParasite"/>
        </authorList>
    </citation>
    <scope>IDENTIFICATION</scope>
</reference>
<evidence type="ECO:0000256" key="1">
    <source>
        <dbReference type="SAM" id="MobiDB-lite"/>
    </source>
</evidence>
<evidence type="ECO:0000313" key="3">
    <source>
        <dbReference type="Proteomes" id="UP000272942"/>
    </source>
</evidence>
<keyword evidence="3" id="KW-1185">Reference proteome</keyword>
<name>A0A183BGK5_9TREM</name>
<feature type="compositionally biased region" description="Polar residues" evidence="1">
    <location>
        <begin position="14"/>
        <end position="24"/>
    </location>
</feature>
<accession>A0A183BGK5</accession>
<gene>
    <name evidence="2" type="ORF">ECPE_LOCUS18340</name>
</gene>
<protein>
    <submittedName>
        <fullName evidence="4">Integrase catalytic domain-containing protein</fullName>
    </submittedName>
</protein>
<organism evidence="4">
    <name type="scientific">Echinostoma caproni</name>
    <dbReference type="NCBI Taxonomy" id="27848"/>
    <lineage>
        <taxon>Eukaryota</taxon>
        <taxon>Metazoa</taxon>
        <taxon>Spiralia</taxon>
        <taxon>Lophotrochozoa</taxon>
        <taxon>Platyhelminthes</taxon>
        <taxon>Trematoda</taxon>
        <taxon>Digenea</taxon>
        <taxon>Plagiorchiida</taxon>
        <taxon>Echinostomata</taxon>
        <taxon>Echinostomatoidea</taxon>
        <taxon>Echinostomatidae</taxon>
        <taxon>Echinostoma</taxon>
    </lineage>
</organism>